<dbReference type="EMBL" id="MU157826">
    <property type="protein sequence ID" value="KAF9534393.1"/>
    <property type="molecule type" value="Genomic_DNA"/>
</dbReference>
<reference evidence="1" key="1">
    <citation type="submission" date="2020-11" db="EMBL/GenBank/DDBJ databases">
        <authorList>
            <consortium name="DOE Joint Genome Institute"/>
            <person name="Ahrendt S."/>
            <person name="Riley R."/>
            <person name="Andreopoulos W."/>
            <person name="Labutti K."/>
            <person name="Pangilinan J."/>
            <person name="Ruiz-Duenas F.J."/>
            <person name="Barrasa J.M."/>
            <person name="Sanchez-Garcia M."/>
            <person name="Camarero S."/>
            <person name="Miyauchi S."/>
            <person name="Serrano A."/>
            <person name="Linde D."/>
            <person name="Babiker R."/>
            <person name="Drula E."/>
            <person name="Ayuso-Fernandez I."/>
            <person name="Pacheco R."/>
            <person name="Padilla G."/>
            <person name="Ferreira P."/>
            <person name="Barriuso J."/>
            <person name="Kellner H."/>
            <person name="Castanera R."/>
            <person name="Alfaro M."/>
            <person name="Ramirez L."/>
            <person name="Pisabarro A.G."/>
            <person name="Kuo A."/>
            <person name="Tritt A."/>
            <person name="Lipzen A."/>
            <person name="He G."/>
            <person name="Yan M."/>
            <person name="Ng V."/>
            <person name="Cullen D."/>
            <person name="Martin F."/>
            <person name="Rosso M.-N."/>
            <person name="Henrissat B."/>
            <person name="Hibbett D."/>
            <person name="Martinez A.T."/>
            <person name="Grigoriev I.V."/>
        </authorList>
    </citation>
    <scope>NUCLEOTIDE SEQUENCE</scope>
    <source>
        <strain evidence="1">CBS 506.95</strain>
    </source>
</reference>
<proteinExistence type="predicted"/>
<evidence type="ECO:0000313" key="2">
    <source>
        <dbReference type="Proteomes" id="UP000807306"/>
    </source>
</evidence>
<dbReference type="AlphaFoldDB" id="A0A9P6JVV7"/>
<keyword evidence="2" id="KW-1185">Reference proteome</keyword>
<comment type="caution">
    <text evidence="1">The sequence shown here is derived from an EMBL/GenBank/DDBJ whole genome shotgun (WGS) entry which is preliminary data.</text>
</comment>
<organism evidence="1 2">
    <name type="scientific">Crepidotus variabilis</name>
    <dbReference type="NCBI Taxonomy" id="179855"/>
    <lineage>
        <taxon>Eukaryota</taxon>
        <taxon>Fungi</taxon>
        <taxon>Dikarya</taxon>
        <taxon>Basidiomycota</taxon>
        <taxon>Agaricomycotina</taxon>
        <taxon>Agaricomycetes</taxon>
        <taxon>Agaricomycetidae</taxon>
        <taxon>Agaricales</taxon>
        <taxon>Agaricineae</taxon>
        <taxon>Crepidotaceae</taxon>
        <taxon>Crepidotus</taxon>
    </lineage>
</organism>
<accession>A0A9P6JVV7</accession>
<sequence>MRRCHMLTHTHISNAISKAYYIQRHMWRKYVATDLATSEGFADSPSLTQGQLYHYSIV</sequence>
<protein>
    <submittedName>
        <fullName evidence="1">Uncharacterized protein</fullName>
    </submittedName>
</protein>
<evidence type="ECO:0000313" key="1">
    <source>
        <dbReference type="EMBL" id="KAF9534393.1"/>
    </source>
</evidence>
<dbReference type="Proteomes" id="UP000807306">
    <property type="component" value="Unassembled WGS sequence"/>
</dbReference>
<name>A0A9P6JVV7_9AGAR</name>
<gene>
    <name evidence="1" type="ORF">CPB83DRAFT_844171</name>
</gene>